<gene>
    <name evidence="2" type="ORF">JIN82_04065</name>
</gene>
<sequence>MRLIDRIPGYSDKCMRKHGKSAYYISLLLPLLGIATFCIIFLPPLKQADQLLSDESTRYEAQLEMVDLAKSRPLSEKEAAELKAGLTIAQASGKFILELLPIFCTFVIAIFISFLAACSLQAKINSLLERLDEVKD</sequence>
<keyword evidence="1" id="KW-0472">Membrane</keyword>
<name>A0A8J7SIB8_9BACT</name>
<feature type="transmembrane region" description="Helical" evidence="1">
    <location>
        <begin position="99"/>
        <end position="120"/>
    </location>
</feature>
<organism evidence="2 3">
    <name type="scientific">Persicirhabdus sediminis</name>
    <dbReference type="NCBI Taxonomy" id="454144"/>
    <lineage>
        <taxon>Bacteria</taxon>
        <taxon>Pseudomonadati</taxon>
        <taxon>Verrucomicrobiota</taxon>
        <taxon>Verrucomicrobiia</taxon>
        <taxon>Verrucomicrobiales</taxon>
        <taxon>Verrucomicrobiaceae</taxon>
        <taxon>Persicirhabdus</taxon>
    </lineage>
</organism>
<dbReference type="RefSeq" id="WP_200310365.1">
    <property type="nucleotide sequence ID" value="NZ_JAENIM010000021.1"/>
</dbReference>
<evidence type="ECO:0000313" key="3">
    <source>
        <dbReference type="Proteomes" id="UP000624703"/>
    </source>
</evidence>
<proteinExistence type="predicted"/>
<accession>A0A8J7SIB8</accession>
<evidence type="ECO:0000313" key="2">
    <source>
        <dbReference type="EMBL" id="MBK1790331.1"/>
    </source>
</evidence>
<keyword evidence="1" id="KW-1133">Transmembrane helix</keyword>
<evidence type="ECO:0000256" key="1">
    <source>
        <dbReference type="SAM" id="Phobius"/>
    </source>
</evidence>
<comment type="caution">
    <text evidence="2">The sequence shown here is derived from an EMBL/GenBank/DDBJ whole genome shotgun (WGS) entry which is preliminary data.</text>
</comment>
<protein>
    <submittedName>
        <fullName evidence="2">Uncharacterized protein</fullName>
    </submittedName>
</protein>
<keyword evidence="3" id="KW-1185">Reference proteome</keyword>
<feature type="transmembrane region" description="Helical" evidence="1">
    <location>
        <begin position="21"/>
        <end position="42"/>
    </location>
</feature>
<reference evidence="2" key="1">
    <citation type="submission" date="2021-01" db="EMBL/GenBank/DDBJ databases">
        <title>Modified the classification status of verrucomicrobia.</title>
        <authorList>
            <person name="Feng X."/>
        </authorList>
    </citation>
    <scope>NUCLEOTIDE SEQUENCE</scope>
    <source>
        <strain evidence="2">_KCTC 22039</strain>
    </source>
</reference>
<dbReference type="Proteomes" id="UP000624703">
    <property type="component" value="Unassembled WGS sequence"/>
</dbReference>
<dbReference type="AlphaFoldDB" id="A0A8J7SIB8"/>
<dbReference type="EMBL" id="JAENIM010000021">
    <property type="protein sequence ID" value="MBK1790331.1"/>
    <property type="molecule type" value="Genomic_DNA"/>
</dbReference>
<keyword evidence="1" id="KW-0812">Transmembrane</keyword>